<proteinExistence type="predicted"/>
<dbReference type="CDD" id="cd03809">
    <property type="entry name" value="GT4_MtfB-like"/>
    <property type="match status" value="1"/>
</dbReference>
<dbReference type="EMBL" id="CP001699">
    <property type="protein sequence ID" value="ACU58007.1"/>
    <property type="molecule type" value="Genomic_DNA"/>
</dbReference>
<organism evidence="4 5">
    <name type="scientific">Chitinophaga pinensis (strain ATCC 43595 / DSM 2588 / LMG 13176 / NBRC 15968 / NCIMB 11800 / UQM 2034)</name>
    <dbReference type="NCBI Taxonomy" id="485918"/>
    <lineage>
        <taxon>Bacteria</taxon>
        <taxon>Pseudomonadati</taxon>
        <taxon>Bacteroidota</taxon>
        <taxon>Chitinophagia</taxon>
        <taxon>Chitinophagales</taxon>
        <taxon>Chitinophagaceae</taxon>
        <taxon>Chitinophaga</taxon>
    </lineage>
</organism>
<reference evidence="5" key="1">
    <citation type="submission" date="2009-08" db="EMBL/GenBank/DDBJ databases">
        <title>The complete genome of Chitinophaga pinensis DSM 2588.</title>
        <authorList>
            <consortium name="US DOE Joint Genome Institute (JGI-PGF)"/>
            <person name="Lucas S."/>
            <person name="Copeland A."/>
            <person name="Lapidus A."/>
            <person name="Glavina del Rio T."/>
            <person name="Dalin E."/>
            <person name="Tice H."/>
            <person name="Bruce D."/>
            <person name="Goodwin L."/>
            <person name="Pitluck S."/>
            <person name="Kyrpides N."/>
            <person name="Mavromatis K."/>
            <person name="Ivanova N."/>
            <person name="Mikhailova N."/>
            <person name="Sims D."/>
            <person name="Meinche L."/>
            <person name="Brettin T."/>
            <person name="Detter J.C."/>
            <person name="Han C."/>
            <person name="Larimer F."/>
            <person name="Land M."/>
            <person name="Hauser L."/>
            <person name="Markowitz V."/>
            <person name="Cheng J.-F."/>
            <person name="Hugenholtz P."/>
            <person name="Woyke T."/>
            <person name="Wu D."/>
            <person name="Spring S."/>
            <person name="Klenk H.-P."/>
            <person name="Eisen J.A."/>
        </authorList>
    </citation>
    <scope>NUCLEOTIDE SEQUENCE [LARGE SCALE GENOMIC DNA]</scope>
    <source>
        <strain evidence="5">ATCC 43595 / DSM 2588 / LMG 13176 / NBRC 15968 / NCIMB 11800 / UQM 2034</strain>
    </source>
</reference>
<dbReference type="PANTHER" id="PTHR46401:SF2">
    <property type="entry name" value="GLYCOSYLTRANSFERASE WBBK-RELATED"/>
    <property type="match status" value="1"/>
</dbReference>
<dbReference type="Gene3D" id="3.40.50.2000">
    <property type="entry name" value="Glycogen Phosphorylase B"/>
    <property type="match status" value="2"/>
</dbReference>
<evidence type="ECO:0000256" key="1">
    <source>
        <dbReference type="ARBA" id="ARBA00022679"/>
    </source>
</evidence>
<feature type="domain" description="Glycosyl transferase family 1" evidence="2">
    <location>
        <begin position="176"/>
        <end position="289"/>
    </location>
</feature>
<name>A0A979FZM4_CHIPD</name>
<dbReference type="Pfam" id="PF13439">
    <property type="entry name" value="Glyco_transf_4"/>
    <property type="match status" value="1"/>
</dbReference>
<dbReference type="OrthoDB" id="9801609at2"/>
<evidence type="ECO:0000259" key="3">
    <source>
        <dbReference type="Pfam" id="PF13439"/>
    </source>
</evidence>
<evidence type="ECO:0000313" key="5">
    <source>
        <dbReference type="Proteomes" id="UP000002215"/>
    </source>
</evidence>
<protein>
    <submittedName>
        <fullName evidence="4">Glycosyl transferase group 1</fullName>
    </submittedName>
</protein>
<dbReference type="PANTHER" id="PTHR46401">
    <property type="entry name" value="GLYCOSYLTRANSFERASE WBBK-RELATED"/>
    <property type="match status" value="1"/>
</dbReference>
<dbReference type="SUPFAM" id="SSF53756">
    <property type="entry name" value="UDP-Glycosyltransferase/glycogen phosphorylase"/>
    <property type="match status" value="1"/>
</dbReference>
<dbReference type="GO" id="GO:0016757">
    <property type="term" value="F:glycosyltransferase activity"/>
    <property type="evidence" value="ECO:0007669"/>
    <property type="project" value="InterPro"/>
</dbReference>
<dbReference type="AlphaFoldDB" id="A0A979FZM4"/>
<evidence type="ECO:0000259" key="2">
    <source>
        <dbReference type="Pfam" id="PF00534"/>
    </source>
</evidence>
<keyword evidence="1 4" id="KW-0808">Transferase</keyword>
<dbReference type="InterPro" id="IPR028098">
    <property type="entry name" value="Glyco_trans_4-like_N"/>
</dbReference>
<dbReference type="GO" id="GO:0009103">
    <property type="term" value="P:lipopolysaccharide biosynthetic process"/>
    <property type="evidence" value="ECO:0007669"/>
    <property type="project" value="TreeGrafter"/>
</dbReference>
<gene>
    <name evidence="4" type="ordered locus">Cpin_0509</name>
</gene>
<accession>A0A979FZM4</accession>
<dbReference type="KEGG" id="cpi:Cpin_0509"/>
<sequence length="349" mass="39738">MHHILFDCETMKYANTGLYEYCKQFGHALLRNKAEDEKITYYVPSGLKGFFGEEHQYITISKLHRLMMPSFSYLDIWHTSFQSTHYRPSNKNIGHVLTIHDLNFIHEKKNPKKVASVLKKVQRNIDSADHVVTISKFVLEDVKQHLDLRNKPASVIYNGGVLETFPGFDTPEYRPQRPFIYNIGSIDAKKNAHVLPALLIGNEYELVIAGPVFDEEYKRKILGTAAQYGVEDRVKVIGSISNKSRYWYYHHCTAFAFPSLAEGFGLPVVEAMSEGKPCFLSDRTSLPEVGGPLAYYFHDFTDTAMQKTFAEGMAHFNATMPGAAMKAHAASLNLDNTARNYLQIYRSLY</sequence>
<feature type="domain" description="Glycosyltransferase subfamily 4-like N-terminal" evidence="3">
    <location>
        <begin position="62"/>
        <end position="159"/>
    </location>
</feature>
<dbReference type="RefSeq" id="WP_012788183.1">
    <property type="nucleotide sequence ID" value="NC_013132.1"/>
</dbReference>
<dbReference type="Proteomes" id="UP000002215">
    <property type="component" value="Chromosome"/>
</dbReference>
<evidence type="ECO:0000313" key="4">
    <source>
        <dbReference type="EMBL" id="ACU58007.1"/>
    </source>
</evidence>
<dbReference type="Pfam" id="PF00534">
    <property type="entry name" value="Glycos_transf_1"/>
    <property type="match status" value="1"/>
</dbReference>
<reference evidence="4 5" key="2">
    <citation type="journal article" date="2010" name="Stand. Genomic Sci.">
        <title>Complete genome sequence of Chitinophaga pinensis type strain (UQM 2034).</title>
        <authorList>
            <person name="Glavina Del Rio T."/>
            <person name="Abt B."/>
            <person name="Spring S."/>
            <person name="Lapidus A."/>
            <person name="Nolan M."/>
            <person name="Tice H."/>
            <person name="Copeland A."/>
            <person name="Cheng J.F."/>
            <person name="Chen F."/>
            <person name="Bruce D."/>
            <person name="Goodwin L."/>
            <person name="Pitluck S."/>
            <person name="Ivanova N."/>
            <person name="Mavromatis K."/>
            <person name="Mikhailova N."/>
            <person name="Pati A."/>
            <person name="Chen A."/>
            <person name="Palaniappan K."/>
            <person name="Land M."/>
            <person name="Hauser L."/>
            <person name="Chang Y.J."/>
            <person name="Jeffries C.D."/>
            <person name="Chain P."/>
            <person name="Saunders E."/>
            <person name="Detter J.C."/>
            <person name="Brettin T."/>
            <person name="Rohde M."/>
            <person name="Goker M."/>
            <person name="Bristow J."/>
            <person name="Eisen J.A."/>
            <person name="Markowitz V."/>
            <person name="Hugenholtz P."/>
            <person name="Kyrpides N.C."/>
            <person name="Klenk H.P."/>
            <person name="Lucas S."/>
        </authorList>
    </citation>
    <scope>NUCLEOTIDE SEQUENCE [LARGE SCALE GENOMIC DNA]</scope>
    <source>
        <strain evidence="5">ATCC 43595 / DSM 2588 / LMG 13176 / NBRC 15968 / NCIMB 11800 / UQM 2034</strain>
    </source>
</reference>
<dbReference type="InterPro" id="IPR001296">
    <property type="entry name" value="Glyco_trans_1"/>
</dbReference>